<evidence type="ECO:0000313" key="1">
    <source>
        <dbReference type="EMBL" id="GAA4794926.1"/>
    </source>
</evidence>
<organism evidence="1 2">
    <name type="scientific">Actinomycetospora chlora</name>
    <dbReference type="NCBI Taxonomy" id="663608"/>
    <lineage>
        <taxon>Bacteria</taxon>
        <taxon>Bacillati</taxon>
        <taxon>Actinomycetota</taxon>
        <taxon>Actinomycetes</taxon>
        <taxon>Pseudonocardiales</taxon>
        <taxon>Pseudonocardiaceae</taxon>
        <taxon>Actinomycetospora</taxon>
    </lineage>
</organism>
<proteinExistence type="predicted"/>
<dbReference type="InterPro" id="IPR006764">
    <property type="entry name" value="SAM_dep_MeTrfase_SAV2177_type"/>
</dbReference>
<dbReference type="InterPro" id="IPR029063">
    <property type="entry name" value="SAM-dependent_MTases_sf"/>
</dbReference>
<keyword evidence="1" id="KW-0489">Methyltransferase</keyword>
<dbReference type="Gene3D" id="3.40.50.150">
    <property type="entry name" value="Vaccinia Virus protein VP39"/>
    <property type="match status" value="1"/>
</dbReference>
<dbReference type="GO" id="GO:0008168">
    <property type="term" value="F:methyltransferase activity"/>
    <property type="evidence" value="ECO:0007669"/>
    <property type="project" value="UniProtKB-KW"/>
</dbReference>
<dbReference type="SUPFAM" id="SSF53335">
    <property type="entry name" value="S-adenosyl-L-methionine-dependent methyltransferases"/>
    <property type="match status" value="1"/>
</dbReference>
<dbReference type="RefSeq" id="WP_345417297.1">
    <property type="nucleotide sequence ID" value="NZ_BAABHO010000026.1"/>
</dbReference>
<accession>A0ABP9BFL7</accession>
<comment type="caution">
    <text evidence="1">The sequence shown here is derived from an EMBL/GenBank/DDBJ whole genome shotgun (WGS) entry which is preliminary data.</text>
</comment>
<dbReference type="Pfam" id="PF04672">
    <property type="entry name" value="Methyltransf_19"/>
    <property type="match status" value="1"/>
</dbReference>
<sequence>MTEGFDSEVPSPARMYDYYLGGQDNFAADREAAEAVIASHPDQRQLARNNRAFLARAVEHLAAAGITQFVDIGTGIPTSPTVHEVARRTHPDARVVYVDDDPVVLAHARALLAEDPAVAVVGADMHQPEDVTTHPDVDRLVDFGRPVGVLFVAVLHFSPGDEPRRIIEHFRRRMVPGSYLVLSVGSSEGLDEAEVAEIHEAYARTPRGGHLRSREEIAALFDGFELVEPGLVDVSRWQGFERPTHLSILAGVGRRLDDADGLDTDGLDAADRHAAAEDGPT</sequence>
<name>A0ABP9BFL7_9PSEU</name>
<dbReference type="GO" id="GO:0032259">
    <property type="term" value="P:methylation"/>
    <property type="evidence" value="ECO:0007669"/>
    <property type="project" value="UniProtKB-KW"/>
</dbReference>
<reference evidence="2" key="1">
    <citation type="journal article" date="2019" name="Int. J. Syst. Evol. Microbiol.">
        <title>The Global Catalogue of Microorganisms (GCM) 10K type strain sequencing project: providing services to taxonomists for standard genome sequencing and annotation.</title>
        <authorList>
            <consortium name="The Broad Institute Genomics Platform"/>
            <consortium name="The Broad Institute Genome Sequencing Center for Infectious Disease"/>
            <person name="Wu L."/>
            <person name="Ma J."/>
        </authorList>
    </citation>
    <scope>NUCLEOTIDE SEQUENCE [LARGE SCALE GENOMIC DNA]</scope>
    <source>
        <strain evidence="2">JCM 17979</strain>
    </source>
</reference>
<protein>
    <submittedName>
        <fullName evidence="1">SAM-dependent methyltransferase</fullName>
    </submittedName>
</protein>
<dbReference type="PIRSF" id="PIRSF017393">
    <property type="entry name" value="MTase_SAV2177"/>
    <property type="match status" value="1"/>
</dbReference>
<gene>
    <name evidence="1" type="ORF">GCM10023200_33720</name>
</gene>
<dbReference type="Proteomes" id="UP001500928">
    <property type="component" value="Unassembled WGS sequence"/>
</dbReference>
<evidence type="ECO:0000313" key="2">
    <source>
        <dbReference type="Proteomes" id="UP001500928"/>
    </source>
</evidence>
<keyword evidence="2" id="KW-1185">Reference proteome</keyword>
<keyword evidence="1" id="KW-0808">Transferase</keyword>
<dbReference type="EMBL" id="BAABHO010000026">
    <property type="protein sequence ID" value="GAA4794926.1"/>
    <property type="molecule type" value="Genomic_DNA"/>
</dbReference>